<dbReference type="GO" id="GO:0003723">
    <property type="term" value="F:RNA binding"/>
    <property type="evidence" value="ECO:0007669"/>
    <property type="project" value="InterPro"/>
</dbReference>
<proteinExistence type="predicted"/>
<evidence type="ECO:0008006" key="3">
    <source>
        <dbReference type="Google" id="ProtNLM"/>
    </source>
</evidence>
<name>A0AAW1QAL5_9CHLO</name>
<sequence>MELQGEMVGNDGQVVEEGSALRRSSVHVVTAEEAATGKYSIDEVVLPLPGTNISLPKHDTAQVYQRLADLDSISLGSSPHSVKEFSMTSLTGDYRHLLHRPRNLTWRQFGYSQPDEDLLSKDNVIQELPTSNQAASTGAETVALEEAPFQALHLTFSLPSSCYATMLIRELTKQQTSVAAQKSHSKAA</sequence>
<reference evidence="1 2" key="1">
    <citation type="journal article" date="2024" name="Nat. Commun.">
        <title>Phylogenomics reveals the evolutionary origins of lichenization in chlorophyte algae.</title>
        <authorList>
            <person name="Puginier C."/>
            <person name="Libourel C."/>
            <person name="Otte J."/>
            <person name="Skaloud P."/>
            <person name="Haon M."/>
            <person name="Grisel S."/>
            <person name="Petersen M."/>
            <person name="Berrin J.G."/>
            <person name="Delaux P.M."/>
            <person name="Dal Grande F."/>
            <person name="Keller J."/>
        </authorList>
    </citation>
    <scope>NUCLEOTIDE SEQUENCE [LARGE SCALE GENOMIC DNA]</scope>
    <source>
        <strain evidence="1 2">SAG 2145</strain>
    </source>
</reference>
<protein>
    <recommendedName>
        <fullName evidence="3">TRUD domain-containing protein</fullName>
    </recommendedName>
</protein>
<dbReference type="PANTHER" id="PTHR13326">
    <property type="entry name" value="TRNA PSEUDOURIDINE SYNTHASE D"/>
    <property type="match status" value="1"/>
</dbReference>
<dbReference type="GO" id="GO:0005634">
    <property type="term" value="C:nucleus"/>
    <property type="evidence" value="ECO:0007669"/>
    <property type="project" value="TreeGrafter"/>
</dbReference>
<dbReference type="AlphaFoldDB" id="A0AAW1QAL5"/>
<dbReference type="GO" id="GO:0001522">
    <property type="term" value="P:pseudouridine synthesis"/>
    <property type="evidence" value="ECO:0007669"/>
    <property type="project" value="InterPro"/>
</dbReference>
<evidence type="ECO:0000313" key="1">
    <source>
        <dbReference type="EMBL" id="KAK9818597.1"/>
    </source>
</evidence>
<dbReference type="PANTHER" id="PTHR13326:SF21">
    <property type="entry name" value="PSEUDOURIDYLATE SYNTHASE PUS7L"/>
    <property type="match status" value="1"/>
</dbReference>
<organism evidence="1 2">
    <name type="scientific">Apatococcus lobatus</name>
    <dbReference type="NCBI Taxonomy" id="904363"/>
    <lineage>
        <taxon>Eukaryota</taxon>
        <taxon>Viridiplantae</taxon>
        <taxon>Chlorophyta</taxon>
        <taxon>core chlorophytes</taxon>
        <taxon>Trebouxiophyceae</taxon>
        <taxon>Chlorellales</taxon>
        <taxon>Chlorellaceae</taxon>
        <taxon>Apatococcus</taxon>
    </lineage>
</organism>
<dbReference type="InterPro" id="IPR001656">
    <property type="entry name" value="PsdUridine_synth_TruD"/>
</dbReference>
<evidence type="ECO:0000313" key="2">
    <source>
        <dbReference type="Proteomes" id="UP001438707"/>
    </source>
</evidence>
<dbReference type="InterPro" id="IPR042214">
    <property type="entry name" value="TruD_catalytic"/>
</dbReference>
<dbReference type="Gene3D" id="3.30.2350.20">
    <property type="entry name" value="TruD, catalytic domain"/>
    <property type="match status" value="1"/>
</dbReference>
<gene>
    <name evidence="1" type="ORF">WJX74_008127</name>
</gene>
<dbReference type="EMBL" id="JALJOS010000059">
    <property type="protein sequence ID" value="KAK9818597.1"/>
    <property type="molecule type" value="Genomic_DNA"/>
</dbReference>
<accession>A0AAW1QAL5</accession>
<dbReference type="SUPFAM" id="SSF55120">
    <property type="entry name" value="Pseudouridine synthase"/>
    <property type="match status" value="1"/>
</dbReference>
<dbReference type="InterPro" id="IPR020103">
    <property type="entry name" value="PsdUridine_synth_cat_dom_sf"/>
</dbReference>
<dbReference type="Proteomes" id="UP001438707">
    <property type="component" value="Unassembled WGS sequence"/>
</dbReference>
<comment type="caution">
    <text evidence="1">The sequence shown here is derived from an EMBL/GenBank/DDBJ whole genome shotgun (WGS) entry which is preliminary data.</text>
</comment>
<dbReference type="GO" id="GO:0009982">
    <property type="term" value="F:pseudouridine synthase activity"/>
    <property type="evidence" value="ECO:0007669"/>
    <property type="project" value="InterPro"/>
</dbReference>
<keyword evidence="2" id="KW-1185">Reference proteome</keyword>